<gene>
    <name evidence="3" type="ORF">ARMA_1767</name>
</gene>
<proteinExistence type="predicted"/>
<accession>A0A0M9UCV0</accession>
<name>A0A0M9UCV0_9CHLR</name>
<dbReference type="AlphaFoldDB" id="A0A0M9UCV0"/>
<keyword evidence="2" id="KW-1133">Transmembrane helix</keyword>
<keyword evidence="4" id="KW-1185">Reference proteome</keyword>
<feature type="region of interest" description="Disordered" evidence="1">
    <location>
        <begin position="204"/>
        <end position="226"/>
    </location>
</feature>
<reference evidence="3 4" key="1">
    <citation type="journal article" date="2015" name="Genome Announc.">
        <title>Draft Genome Sequence of a Heterotrophic Facultative Anaerobic Thermophilic Bacterium, Ardenticatena maritima Strain 110ST.</title>
        <authorList>
            <person name="Kawaichi S."/>
            <person name="Yoshida T."/>
            <person name="Sako Y."/>
            <person name="Nakamura R."/>
        </authorList>
    </citation>
    <scope>NUCLEOTIDE SEQUENCE [LARGE SCALE GENOMIC DNA]</scope>
    <source>
        <strain evidence="3 4">110S</strain>
    </source>
</reference>
<evidence type="ECO:0000313" key="3">
    <source>
        <dbReference type="EMBL" id="GAP63344.1"/>
    </source>
</evidence>
<evidence type="ECO:0000256" key="1">
    <source>
        <dbReference type="SAM" id="MobiDB-lite"/>
    </source>
</evidence>
<reference evidence="4" key="2">
    <citation type="submission" date="2015-08" db="EMBL/GenBank/DDBJ databases">
        <title>Draft Genome Sequence of a Heterotrophic Facultative Anaerobic Bacterium Ardenticatena maritima Strain 110S.</title>
        <authorList>
            <person name="Kawaichi S."/>
            <person name="Yoshida T."/>
            <person name="Sako Y."/>
            <person name="Nakamura R."/>
        </authorList>
    </citation>
    <scope>NUCLEOTIDE SEQUENCE [LARGE SCALE GENOMIC DNA]</scope>
    <source>
        <strain evidence="4">110S</strain>
    </source>
</reference>
<comment type="caution">
    <text evidence="3">The sequence shown here is derived from an EMBL/GenBank/DDBJ whole genome shotgun (WGS) entry which is preliminary data.</text>
</comment>
<evidence type="ECO:0000313" key="4">
    <source>
        <dbReference type="Proteomes" id="UP000037784"/>
    </source>
</evidence>
<sequence>MARNQPNQQDGGYTMKKKLFYATTLAAVLGVLALAVGIFWAPSSAAAQEPDTDTQTVNVAGKVGRFFHGMRDIMDQFLAEELGVSVDELQAARERAADRTLDYAVEQGKLTQEQADLIRAHRVMKDYFDPQAVLAEQLGITVEELQAAREDGTLRDLLADLDRDALRDAMDAAWNAAIDQAVADGAISADIADQLRDRGPAVGGKFGPGHGRGGHGRGGPGFGFGR</sequence>
<keyword evidence="2" id="KW-0472">Membrane</keyword>
<dbReference type="EMBL" id="BBZA01000137">
    <property type="protein sequence ID" value="GAP63344.1"/>
    <property type="molecule type" value="Genomic_DNA"/>
</dbReference>
<dbReference type="Proteomes" id="UP000037784">
    <property type="component" value="Unassembled WGS sequence"/>
</dbReference>
<dbReference type="STRING" id="872965.SE16_09070"/>
<dbReference type="InParanoid" id="A0A0M9UCV0"/>
<organism evidence="3 4">
    <name type="scientific">Ardenticatena maritima</name>
    <dbReference type="NCBI Taxonomy" id="872965"/>
    <lineage>
        <taxon>Bacteria</taxon>
        <taxon>Bacillati</taxon>
        <taxon>Chloroflexota</taxon>
        <taxon>Ardenticatenia</taxon>
        <taxon>Ardenticatenales</taxon>
        <taxon>Ardenticatenaceae</taxon>
        <taxon>Ardenticatena</taxon>
    </lineage>
</organism>
<keyword evidence="2" id="KW-0812">Transmembrane</keyword>
<protein>
    <submittedName>
        <fullName evidence="3">Uncharacterized protein</fullName>
    </submittedName>
</protein>
<evidence type="ECO:0000256" key="2">
    <source>
        <dbReference type="SAM" id="Phobius"/>
    </source>
</evidence>
<feature type="transmembrane region" description="Helical" evidence="2">
    <location>
        <begin position="20"/>
        <end position="41"/>
    </location>
</feature>